<dbReference type="GO" id="GO:0005509">
    <property type="term" value="F:calcium ion binding"/>
    <property type="evidence" value="ECO:0007669"/>
    <property type="project" value="UniProtKB-UniRule"/>
</dbReference>
<evidence type="ECO:0000259" key="7">
    <source>
        <dbReference type="PROSITE" id="PS50026"/>
    </source>
</evidence>
<dbReference type="EnsemblMetazoa" id="XM_038206700.1">
    <property type="protein sequence ID" value="XP_038062628.1"/>
    <property type="gene ID" value="LOC119733124"/>
</dbReference>
<feature type="region of interest" description="Disordered" evidence="5">
    <location>
        <begin position="7407"/>
        <end position="7462"/>
    </location>
</feature>
<evidence type="ECO:0000256" key="1">
    <source>
        <dbReference type="ARBA" id="ARBA00022729"/>
    </source>
</evidence>
<evidence type="ECO:0000256" key="6">
    <source>
        <dbReference type="SAM" id="Phobius"/>
    </source>
</evidence>
<feature type="domain" description="Vitellogenin" evidence="10">
    <location>
        <begin position="93"/>
        <end position="638"/>
    </location>
</feature>
<feature type="compositionally biased region" description="Basic and acidic residues" evidence="5">
    <location>
        <begin position="7423"/>
        <end position="7435"/>
    </location>
</feature>
<dbReference type="SUPFAM" id="SSF48431">
    <property type="entry name" value="Lipovitellin-phosvitin complex, superhelical domain"/>
    <property type="match status" value="1"/>
</dbReference>
<dbReference type="Gene3D" id="1.25.10.20">
    <property type="entry name" value="Vitellinogen, superhelical"/>
    <property type="match status" value="1"/>
</dbReference>
<dbReference type="InterPro" id="IPR015816">
    <property type="entry name" value="Vitellinogen_b-sht_N"/>
</dbReference>
<accession>A0A914AFX0</accession>
<dbReference type="GO" id="GO:0016020">
    <property type="term" value="C:membrane"/>
    <property type="evidence" value="ECO:0007669"/>
    <property type="project" value="InterPro"/>
</dbReference>
<dbReference type="InterPro" id="IPR018097">
    <property type="entry name" value="EGF_Ca-bd_CS"/>
</dbReference>
<dbReference type="PANTHER" id="PTHR16897">
    <property type="entry name" value="OS10G0105400 PROTEIN"/>
    <property type="match status" value="1"/>
</dbReference>
<comment type="caution">
    <text evidence="4">Lacks conserved residue(s) required for the propagation of feature annotation.</text>
</comment>
<organism evidence="11 12">
    <name type="scientific">Patiria miniata</name>
    <name type="common">Bat star</name>
    <name type="synonym">Asterina miniata</name>
    <dbReference type="NCBI Taxonomy" id="46514"/>
    <lineage>
        <taxon>Eukaryota</taxon>
        <taxon>Metazoa</taxon>
        <taxon>Echinodermata</taxon>
        <taxon>Eleutherozoa</taxon>
        <taxon>Asterozoa</taxon>
        <taxon>Asteroidea</taxon>
        <taxon>Valvatacea</taxon>
        <taxon>Valvatida</taxon>
        <taxon>Asterinidae</taxon>
        <taxon>Patiria</taxon>
    </lineage>
</organism>
<reference evidence="11" key="1">
    <citation type="submission" date="2022-11" db="UniProtKB">
        <authorList>
            <consortium name="EnsemblMetazoa"/>
        </authorList>
    </citation>
    <scope>IDENTIFICATION</scope>
</reference>
<feature type="region of interest" description="Disordered" evidence="5">
    <location>
        <begin position="7527"/>
        <end position="7548"/>
    </location>
</feature>
<sequence>MPYLTSSPPPAPSQPPAPIQSPAPIQPPKPPTPSLTTATTTTPPPPQRRPSTKMALPAGRTNLRFGVTMLKLALVLSISTSWFSPVLASFIRFKPDTEYVYTFHSSTELKMVRTLQAESKIGFVLVKSSNNSSELQEIYLRVHSVVVTSQEERVHLSEERDFTDWFSFDISENGAIGQIYFPRDQDDHVIGVKKGLVSLLAANLQHPPQEQVLGSDWSYDCNETGHEGQHESSYTAQMAPGNDGIIVFTKTRRTHPIPYGKSKHQKEIHYHPAMQLPSMVKILDHFDAPRESAPGFQHRHYGEEQAGDDIEFPEMQTVSEGQLTFVGESYYQSPTGPPDDEDIVTDSIHFRKPQDDHLNFDMASLKEEIAGNLTCMRTAPMKGSHEQTHCYQKLVQTLHSVPDAQKLAEIVSPMYQLPLSRRVRDKQDRLNMLDAVAEMHTDASQSLLTDLILLSPKPNKELVERLLIASAGFTNTISEHYLETVEDIAFHPQTFPESLKDPEIQRVAVLVLGALAGHRWKAGYKSQAEFIVRKIEDKLGVHDPWAYEKTLTSLTEDDQEEFHHDTVALIEALGNAGLHCSFPHIQSYTNHSATHPLLKRAGLHSMRDYHHDTAAGILLKSALDEDENEHVRYEASLLYKNHPMGGDQNLSKFVTPEEYSAVNSSQDVATTAVSVPSRHRVRRGFWEGIEFKLASPSIHWNKLIGSPKTGAEFGLTIKNELDLKISPLSGHLSVDLFDEAYATVVVGLVGFSMDIARARFCFNGYIDYNLNILQEFGVERISDFVKAYDLIVGQVIGNIRRAVDIVVGLFNGDISISQLFDDFVQALENIPSSITNVRSVATKAVSRLSQFDPDQLPPSFRGVINVVNKATQLFSDIKTDVMEFYQAVNEAITVTLPWAAEQIWKAITTIGDAIANLLKSPLKTIGDIFKGVLNIKTAITEIINAMKEVEKANFFKEGQRPYWFDLPKVIGDMLKELKEHLGNIRRDLRVWVDEIVGSSDPIKKLTGGAVDSRTLRRRVQDEIESIFQDLMEPIQPIVTLLQPFFELYDLVFSTVDAVKEAYQTLKEGYQKSQALVMKLFGPKAHERFPRKYREPGSGECASGGFYPTDSAGYYENQGVDLEISAGTKLVAPFSGVLFKSAGKPNQVTLVAGGGAFRNIKIFIDNIEPNRTISETVGVNVIAGTVMGTVSRSTTCTPPNYIHLSMKNSKPNRLAAILDIALDDDPSASDEAAKEGYVDPSNYLAKRPLALPKWTQVCDDYKLVWKGETVKEGTLLGRDIKDGETKDTSPKRQPPPDTTTDRPDPSKRPPQRTSSLNQAISPGNRQQTQETLGLPEPKIGSGSPFKNFTLRNLKIGSILAFARKIGLEKTADDLLTVVKTIVKLVSDKPCVLPDSLSNDMLRIELQQRGLSSQGDRKTLLQRYKQPEDRCPLLQVSLPKNVYCKIDESCLGVECCMNVKLFMVSLAFKAFMRFDPCEFQFVLGVNSWNYTIQILDAEFGKEWDVPVPFDIPFLDDMELHLRYGIEKSRTQLLVSMSVGFCPTTGDADCLPFIKVLKDAAIALPICHPNGTITWPDIDLDEYFSRAALKNLLKETGEELLKAGTEAALKFVLETLGIPKELLDGKEPCPTPTSLSKMQLIATLEERQLATTGTRMEMEARLSQDDRTCRFFTLPAFSPELAKVAYCSLTENCLRLDCCLELNIEDLKFRRSFKAFVEIDACDFTFYVAFQHLQYKKLLLSYEWGKPEQQTIGPIALKYSINKLDAEKVFEIDFGASICQSADDCVFNVDIIQDYRVPIPICNSNFSFSLPGGDTLREFVNQVGRSAGQQAVNILLEFIGLRDKINDGPCDTTALIRPDEEVCTNVSLPPLPSGVTCEFSDRCLGIRCCTELDLEITVLSVNMWLILDPCEFTLSMGLGKWSLTFTIFDYHWGTQEELKIGKALTLIYTIDKLTEDKVFVLDLALSLCLPDSDCNTPSIDILKKTRVPIPLCNENFTLTLPGDGTIKGFLQMVGQNAAESAIDAILEHLGLSEFISRMPCVRPQVTQNGWHRICPRDVRLPHLPRNLICTLPEKCLGFDCCLELPISGISPISTQVSFIFDPCNYQLSVSLGSWSLDLQILSYQWGQQEEVDIGKAVTISLTIDKLDAEESFQINLDISICIDADCTTTPVLQDSLVPIPFCNLNASFELPGDGSFAGLSRNLSGNVGELAIQAGLRKLGIQRYVSNQQCDMEILAPSENKCPLLRPPPPSSLLTCIVDDRCLGLTCCASLDLIFTQLSTTAYALLDPCEFQLSVGLGSWSKNLTLFEYDWGVDKVLDISDSVRIEYNVDKLSEQKEFLIDLSVTLCLDGTCRPIHLLQAAHVPIPICNPNATFTLPGDGTISGYLESLAGNVTDAAVDLVLDNLGLKNFLSRDTCSLPSALPAGSDSCPVQVPDSLPSLSCHISSRCTSLHCCLNLDLKVTQISSKAWFIIDPCDYTLSVGLELWFFNVSLFSYEWGMMESFMIGDALSVRFSIDKLDATKEYEVDLAFSLLIDGIATDFPIMADQRIPIPLCNANFSLALPGDGSVKGFLNELGDNVGQAAIQLVLTKLNLQDMIIGTACQLPSEMTTGTHCPMISLPFLENVIQCSIDDRCLGIQCCIHLDFVITELMLSARIEVDPCNFQLYVAFENWELNITLFSYTWGKVETVNIGNAVMLSYSIEKLTAKKVFSVTLSLTLCIDDTCTMNPILDHVWVPIPLCNTNATSFTLPGDGTVEGFKRELGGRIGNFAIDLVLEKFGLSQYLQSAPCDRGTPGTLRSGCPAVDVAQLPDFPSCAVTDSCLGIRCCLEMDLKITTRSVSAWVILDPCNFTLSVGFEKWERSVTLFHYPLGDVMEEVVNSVLTVRWRVAKITEDKQFEIDLSLVLCLDGACDTLTVFAGSRLPIPLCNTNDTFTLPGDGSVSGFLSYLGGNVGQFAIDAALHHLNLTGFLTGNACSYDTQDVCASSTSILGNCTVIGETCTELRCCLELDLKIAEVSTTASFEFDPCDFTFSLGLEKWSFHGSVFSYQWGEEMTVAIASGMNLRYSISKPNDTQELMLSMVLEFCIDGLCSDIDVVHNIPIPICNSRFSSYSLSVDGFIETVSGQVIQGASLALLSQLGIDPDFFSSQPCLNPMGPQSYGNCPSMQLPSNMTSLAHCVILDTCFGIHCCLDVNLGPLHHSFSTSMVIDPCLGQLTLQFGNWQYSKSLSHLEFDTSQEITIGNFAMLRYTLELMDGEISMSLSIDACIHGQCTGQLMILDTAVSPLPMCYPNGTISWKNLPGITSISQLGSLDAGFEAVAQTLGLPSRLVSASPCPPVIQPSQSGVCPHLPSLPTLPSGGVCHYSESCLGVECCLAVDLGIISRTLRAWLIVDPCDFKLSVGFENWSYNVTLLSYKWGKVTRERLSDAVLLTFTIDKTTDNRNLLLSFSLQLCIAGGCAPDIVILQDFTAPIPFCNPNGTLEWAQDLGDIGDYASGLVVNRLSVSADVLLPQPCSGPPEQITPATTGCSSLAVPSAVAPFCSLDQSCLGVGCCLNFDLGIVQRSFSVWVKLDPCARTFSFGFEKWSHVETIGIQLLQTHSFEKKLGVLKIRYDVERPHNTIYDVDLDISLCWQGACAEPIVILRDEMFSGSHCDDQGGGSTTRRKRRSVDDLESAEELDSTEDLTANPIDKARAYFKTILSGGSTSYSAEDNAMTKLQPEKVVKPRIAESGTASRRSMGVLIFGDEDETPVTGRRRRDLSLSVTAGGASLFDLSLSPGADSGTWQGDVIIGGGLTQKGLDALGRRIANMTIGELEAMLDLQNIDPFTVVQLMKDLRALFRTFIEEFIDVIINGKADDNFKQFDVVLSGTIPFPRRHAKFLQASWGIPIGGFIYLEFTIEAGGFFDMKIPVSVGLVSMKAQGGITPMVGAYVKGAVSIGFILYGELQLTADVLHTSFPTVAEILFSKFPLDVGLKMDIDMIPLIIRLKALVTLKIPFFGKKILFKKELWRYTAPTIHSNIFDIHTKQPDTSPPEIEAYSTPVDASGSTRSAAGTNLCGVEQVPGLDYTEPAFQLEMVAADDKSLVTFFYQVGTAPGGSDVVSKTEFGGPSAIISQILLGGHPLYFTVYAVNNGGGTSTATCSLPTFDITLPTGRITPDFTSTSHPYILRASAVVYDDSVILMQKEGVGFGPEIWGDQIVPWNTIDITEREHLGYSINDFHYFTAAKKGRLISKPTSTIIHNNPNFCARDCLALPETQCLSINYDYGDFTCELLEEIEGHGVEVHESGLFSHYERLGVGHAVEFNHESLQLVHNNLYYFNIELLNYVGYENIISSVGIITDFTTPDPGLIVNGTRDEVVHEPCVEFTPEEWERRCIEDTPLDNHRYITDGPGSMTVFNGHEELVDMLYTRSNTFMAANWEGIHDNETGIHGYTWSIGNAVCDDDVSMHIDPHAHLFDESEWTHQGLVVNVNLPDGAYYISVRALNKVEFGGPMALTVCHSTPLIIDNTPPIIYSINDITYDSSIGRIGLKVNATDPESHLFEYHLAAGRTPRDISLRDWEAHILAEQLYMDFKIPNGIPCWVKVRAVNNVDLRTIDHADEPILVDDTPPIAGDLFDGPYAGKDLVFTKDRNEICANWHNWYDPESGIFSYLWVVGTQPGLRNVVDFVKVSRREHSACSGYVTLQHGETYYSTLTAFHGGNDKLNVSASSDGVTVDLTPPIKGSVYDGLLPGPTDLDFSSSPATVEAQWQGFSDPESGIEDYQVTVYRKHDDSANHTNDFEVIHETEAVGIETSSIEWHHFHLHHKDQVYVNLRTINQALNHIDTPTNGFLVDLTPPMLRTLGDGLVVGQDADFQSHSDHLAVHWDYFDDESGIESFELAIYEMKEGNKHKIFPMDKNPNSFELITDITARSHVQAGLTLQPGALYVTRVKARNQAKLVASHETSGIKVDPSPPLMRYVRGGNLDGEVEEVINEYLYQNSLSTIQASWLAVDGESGIKSYWVAVGTAPNSEDIRQFTSLGSKRSCVLSDLNLQLTDPSTCSDEAVTVDCQPVYYVCVKSQNGAGAFSDVICSSPIRVVEEDQTGYVTDGPSMVQDIDAQQEKTTVSIWFDDFESQLHGISHYEWAVGTTPGGEDIQPMTSDGIVPGSDDDVQGLAGKGKAQSPLPLQHGVSYYSTLRAITNADNVLESTSNGFTVDITAPEIMITDLGQYDASIGLSLDGGLHLYQSNTDSIDAMWDVSEGESDIMTTYFSVGRYPGSGDVFPVTATDKSYIPSALMTPANIGVPNVLSVEAVNSVGLRRTVYATSLIVDNTPPTVGQVQCPAFIHANSALLCSWTGFLDAESGIDHVVFLVGTAQGQKDVFQSDDLPGYLTHYSVTANLNLIHNQVYYVTVEAFNAVNQSTMAFSGPIEIDDTPPTYGLVVELSGVYSFNFSDPVNQPEWECASEEECLSLDGECLESLTQLQILWQPFTDEDTMITKYEVALGTTPGGSQIKPFYEVSKDQTSVLITNIDLSSVLRVYATVRGYNEAGLTSTAVSNGIYVSRFSAGLQPLRPFQVKDGVTDVDLEDSDFQTSLHEMSASWDFSGDPCPMKKYEWAIYRIDGQEIQPFSNVLERTSDTNTDIRMTDGETYYTLVRATNALGLAVTVRSDGITVKRDPLIPGQVYDGLLVGYDLTYQKESDRISASWKGFGQGMPIKETIHHTGNSEVTKDHITEQTVDYYEAAVGTDRRYPKTRDNVVPFTYVGQNTTVTFTNLNSMERDSTYYVTVRGYSASFATAEVTSTGISVGMDSTVLGSEVEVPEYVNSVSEVQLMWAKFQSTFPILLYYVGLGEPSTSSIPPEDMDCLDMLLGTTRALTTFHERSMHFVGKDTFLEFKGLNLTQEGSYYVTVVGMNEGGQCNASTSYFSVDITPPIEGRLRVGPFYDMPVAYTDSTESVSVVWEDYRDDESGIKSYNLRLVQAAACNEDEDNLTAVANQDWLVLGPDIQDFTFVDLNLITNQPYFVQLSVVNHAGDSVLSQVGPIFVDSSEPTAGLVVDGMDFKMDMTDSGNRTQVTGTILHLPNPEGPPCPLRDIPFTDPQWSAMDFKGLWNMNRKKWDLEYQSQQVHASDESVMLIMERDTRGPRMLSGAYVTNAQIVRSSEYEFDLKAAPPDLHSVTSILFWDGPDGAIGEYDFGGRENWQEGICQCCYEQPFNQSMCPQCDCQDFLGILDSSEDNSTFASTTNRSLEATPTSEVTISKMAEVTSASLTTMGPVPWTIQKMDEDGDSVSDDESGRWISQRACGIQLYPNGSASQAVLWCRYLKDAWRMTSEVIDLDFDPSMEEHHFSVHIRVMPFDANEDEWSFEVYIDGKLLSSLTGIPVLSSSTKLILHVFNRDSYIAELPDPFNPPAVAATLRNLRMPPDQSNLCRYGAPFRAGTSPVSRYFAGVGSVAGATDIVPFEEIARPCVPCIHPCDRYQCDPSCSLDAVPITFTLANLTLPRLELSNTTLDNDANATTPPSNQDEGSLPFFLTVKTFLGNGKSVSASSNGFYIDDTPPKLDLFFYLDVNVNEYVPTSFQSSDSTISVLWIFIDMESMVKEHHWAIGTSKGATDLQDFVNVGLNQTATNSNLTGLLHHNTTYYVTLKAINGAGLETILECDGVTVLLEEPTADDVNTTSMFSKKFEEDVYPPDVEKSEDPTKTGTSWSKPQDESINRYEYCVSSSASLLDDVVPCMVVGGNSSGSVTIEDGMIIVRAGDGEERFNITDFKAPKDSSQGEMIEKAAKFNMEPGKCLYSWTKMCNPAMLCVTVSAGTTTVLGDSDMMMTSANGTDLVLTSPTSQRRRKRAIDNHFDFTVATKGGLHQGGSLILGLLDVNRTNQEFTSDAALDYKPYITNPLYTIPYTSRLLRHRIHFVYEPTFYITSLGQTELQGPLMINMSLSTPGNWTEAKPRLIYWDKDHSKWQDAAKTCSDVDQIAYLDDGNQVNVQVCSTQAPALSSSEPGRKRRALQEESVPSNTTYFSHETHFAFAVVLDAIPNNPPVITNLVENMFMNEDEGTLSYTFQATDLEDDILVFELGSHSDKQGTAVITETGEFSYTPCTDCYGTFTLQINVREVQTFHEIEPLSTTVNHTIEVRPVNDNPVLYSAQNGQVVGNGRIALFTVEQNTGSNVAYKDLSAVLGAYDADTNDELTIVTRPPTYGTLALTSQVKTVPSTQNCSEPSVDSEEPVIPCGIELPHSEEDLSWTTSTFTYAPNPNYHGRDSFLVLAEDLSGAVSQLLEVQIAVLVNPCIHEGVCRGPVEDPNCTSPARSSGFESYSCHCQPGWVGDICEIDYDECQSTLCAYPYVCYDRLNGFECACPLSDPLCDDLNWRVKVIIGVVSCLVGLFIVAAVVFYLYKKKHSKKFQIQPLPDPDDGQLVPYIGVYTQKAFENPVFEDDSGDQTDSDEKDENQASHSHLDDSSTGRPLSVISNRSQSSSSSGLKKNRPWSGLARSNAVADAWPALAEASSMGGKSCDEPPPASPTVSPADAEMWAQPTMLMKSSAALKKDAEIGDPEQTQMFQKRTPPTTTEETPVTELPGSVVSFTDDEQLNDVNETAM</sequence>
<dbReference type="InterPro" id="IPR011030">
    <property type="entry name" value="Lipovitellin_superhlx_dom"/>
</dbReference>
<dbReference type="SUPFAM" id="SSF48371">
    <property type="entry name" value="ARM repeat"/>
    <property type="match status" value="1"/>
</dbReference>
<dbReference type="RefSeq" id="XP_038062628.1">
    <property type="nucleotide sequence ID" value="XM_038206700.1"/>
</dbReference>
<keyword evidence="3" id="KW-0106">Calcium</keyword>
<feature type="compositionally biased region" description="Polar residues" evidence="5">
    <location>
        <begin position="1310"/>
        <end position="1330"/>
    </location>
</feature>
<dbReference type="InterPro" id="IPR001747">
    <property type="entry name" value="Vitellogenin_N"/>
</dbReference>
<dbReference type="SUPFAM" id="SSF49265">
    <property type="entry name" value="Fibronectin type III"/>
    <property type="match status" value="1"/>
</dbReference>
<dbReference type="SUPFAM" id="SSF56968">
    <property type="entry name" value="Lipovitellin-phosvitin complex, beta-sheet shell regions"/>
    <property type="match status" value="1"/>
</dbReference>
<dbReference type="PROSITE" id="PS50800">
    <property type="entry name" value="SAP"/>
    <property type="match status" value="1"/>
</dbReference>
<keyword evidence="6" id="KW-1133">Transmembrane helix</keyword>
<protein>
    <recommendedName>
        <fullName evidence="13">SAP domain-containing protein</fullName>
    </recommendedName>
</protein>
<feature type="region of interest" description="Disordered" evidence="5">
    <location>
        <begin position="1"/>
        <end position="58"/>
    </location>
</feature>
<evidence type="ECO:0000259" key="9">
    <source>
        <dbReference type="PROSITE" id="PS50800"/>
    </source>
</evidence>
<dbReference type="Gene3D" id="2.10.25.10">
    <property type="entry name" value="Laminin"/>
    <property type="match status" value="1"/>
</dbReference>
<keyword evidence="6" id="KW-0812">Transmembrane</keyword>
<dbReference type="PROSITE" id="PS50268">
    <property type="entry name" value="CADHERIN_2"/>
    <property type="match status" value="1"/>
</dbReference>
<feature type="compositionally biased region" description="Low complexity" evidence="5">
    <location>
        <begin position="7441"/>
        <end position="7453"/>
    </location>
</feature>
<dbReference type="InterPro" id="IPR003961">
    <property type="entry name" value="FN3_dom"/>
</dbReference>
<dbReference type="InterPro" id="IPR002126">
    <property type="entry name" value="Cadherin-like_dom"/>
</dbReference>
<evidence type="ECO:0000256" key="3">
    <source>
        <dbReference type="PROSITE-ProRule" id="PRU00043"/>
    </source>
</evidence>
<dbReference type="SMART" id="SM00638">
    <property type="entry name" value="LPD_N"/>
    <property type="match status" value="1"/>
</dbReference>
<evidence type="ECO:0000256" key="5">
    <source>
        <dbReference type="SAM" id="MobiDB-lite"/>
    </source>
</evidence>
<evidence type="ECO:0000313" key="12">
    <source>
        <dbReference type="Proteomes" id="UP000887568"/>
    </source>
</evidence>
<feature type="domain" description="Cadherin" evidence="8">
    <location>
        <begin position="7026"/>
        <end position="7117"/>
    </location>
</feature>
<dbReference type="InterPro" id="IPR016024">
    <property type="entry name" value="ARM-type_fold"/>
</dbReference>
<keyword evidence="6" id="KW-0472">Membrane</keyword>
<feature type="region of interest" description="Disordered" evidence="5">
    <location>
        <begin position="6661"/>
        <end position="6683"/>
    </location>
</feature>
<dbReference type="Gene3D" id="2.30.230.10">
    <property type="entry name" value="Lipovitellin, beta-sheet shell regions, chain A"/>
    <property type="match status" value="1"/>
</dbReference>
<dbReference type="PROSITE" id="PS50026">
    <property type="entry name" value="EGF_3"/>
    <property type="match status" value="2"/>
</dbReference>
<feature type="compositionally biased region" description="Basic and acidic residues" evidence="5">
    <location>
        <begin position="6661"/>
        <end position="6673"/>
    </location>
</feature>
<dbReference type="InterPro" id="IPR036116">
    <property type="entry name" value="FN3_sf"/>
</dbReference>
<feature type="disulfide bond" evidence="4">
    <location>
        <begin position="7294"/>
        <end position="7303"/>
    </location>
</feature>
<feature type="compositionally biased region" description="Pro residues" evidence="5">
    <location>
        <begin position="7"/>
        <end position="33"/>
    </location>
</feature>
<evidence type="ECO:0000256" key="4">
    <source>
        <dbReference type="PROSITE-ProRule" id="PRU00076"/>
    </source>
</evidence>
<evidence type="ECO:0008006" key="13">
    <source>
        <dbReference type="Google" id="ProtNLM"/>
    </source>
</evidence>
<feature type="compositionally biased region" description="Acidic residues" evidence="5">
    <location>
        <begin position="3667"/>
        <end position="3676"/>
    </location>
</feature>
<feature type="region of interest" description="Disordered" evidence="5">
    <location>
        <begin position="1275"/>
        <end position="1342"/>
    </location>
</feature>
<dbReference type="PROSITE" id="PS00022">
    <property type="entry name" value="EGF_1"/>
    <property type="match status" value="1"/>
</dbReference>
<dbReference type="GO" id="GO:0005319">
    <property type="term" value="F:lipid transporter activity"/>
    <property type="evidence" value="ECO:0007669"/>
    <property type="project" value="InterPro"/>
</dbReference>
<dbReference type="SMART" id="SM00513">
    <property type="entry name" value="SAP"/>
    <property type="match status" value="2"/>
</dbReference>
<feature type="compositionally biased region" description="Basic and acidic residues" evidence="5">
    <location>
        <begin position="1277"/>
        <end position="1289"/>
    </location>
</feature>
<keyword evidence="4" id="KW-0245">EGF-like domain</keyword>
<feature type="domain" description="SAP" evidence="9">
    <location>
        <begin position="1392"/>
        <end position="1426"/>
    </location>
</feature>
<dbReference type="InterPro" id="IPR003034">
    <property type="entry name" value="SAP_dom"/>
</dbReference>
<dbReference type="InterPro" id="IPR000152">
    <property type="entry name" value="EGF-type_Asp/Asn_hydroxyl_site"/>
</dbReference>
<dbReference type="OrthoDB" id="10019607at2759"/>
<keyword evidence="2 4" id="KW-1015">Disulfide bond</keyword>
<dbReference type="GeneID" id="119733124"/>
<feature type="compositionally biased region" description="Acidic residues" evidence="5">
    <location>
        <begin position="7407"/>
        <end position="7422"/>
    </location>
</feature>
<proteinExistence type="predicted"/>
<feature type="region of interest" description="Disordered" evidence="5">
    <location>
        <begin position="3648"/>
        <end position="3676"/>
    </location>
</feature>
<feature type="domain" description="EGF-like" evidence="7">
    <location>
        <begin position="7259"/>
        <end position="7304"/>
    </location>
</feature>
<dbReference type="InterPro" id="IPR015819">
    <property type="entry name" value="Lipid_transp_b-sht_shell"/>
</dbReference>
<dbReference type="CDD" id="cd00063">
    <property type="entry name" value="FN3"/>
    <property type="match status" value="1"/>
</dbReference>
<name>A0A914AFX0_PATMI</name>
<dbReference type="CDD" id="cd00054">
    <property type="entry name" value="EGF_CA"/>
    <property type="match status" value="1"/>
</dbReference>
<dbReference type="Proteomes" id="UP000887568">
    <property type="component" value="Unplaced"/>
</dbReference>
<evidence type="ECO:0000256" key="2">
    <source>
        <dbReference type="ARBA" id="ARBA00023157"/>
    </source>
</evidence>
<keyword evidence="1" id="KW-0732">Signal</keyword>
<dbReference type="PROSITE" id="PS01187">
    <property type="entry name" value="EGF_CA"/>
    <property type="match status" value="1"/>
</dbReference>
<dbReference type="PROSITE" id="PS00010">
    <property type="entry name" value="ASX_HYDROXYL"/>
    <property type="match status" value="1"/>
</dbReference>
<dbReference type="OMA" id="CAEPIVI"/>
<dbReference type="PROSITE" id="PS51211">
    <property type="entry name" value="VITELLOGENIN"/>
    <property type="match status" value="1"/>
</dbReference>
<dbReference type="GO" id="GO:0007156">
    <property type="term" value="P:homophilic cell adhesion via plasma membrane adhesion molecules"/>
    <property type="evidence" value="ECO:0007669"/>
    <property type="project" value="InterPro"/>
</dbReference>
<feature type="transmembrane region" description="Helical" evidence="6">
    <location>
        <begin position="7348"/>
        <end position="7370"/>
    </location>
</feature>
<dbReference type="PROSITE" id="PS01186">
    <property type="entry name" value="EGF_2"/>
    <property type="match status" value="1"/>
</dbReference>
<dbReference type="PANTHER" id="PTHR16897:SF2">
    <property type="entry name" value="OS03G0226600 PROTEIN"/>
    <property type="match status" value="1"/>
</dbReference>
<evidence type="ECO:0000259" key="8">
    <source>
        <dbReference type="PROSITE" id="PS50268"/>
    </source>
</evidence>
<feature type="domain" description="EGF-like" evidence="7">
    <location>
        <begin position="7306"/>
        <end position="7340"/>
    </location>
</feature>
<keyword evidence="12" id="KW-1185">Reference proteome</keyword>
<dbReference type="Pfam" id="PF01347">
    <property type="entry name" value="Vitellogenin_N"/>
    <property type="match status" value="1"/>
</dbReference>
<feature type="compositionally biased region" description="Low complexity" evidence="5">
    <location>
        <begin position="7538"/>
        <end position="7548"/>
    </location>
</feature>
<evidence type="ECO:0000313" key="11">
    <source>
        <dbReference type="EnsemblMetazoa" id="XP_038062628.1"/>
    </source>
</evidence>
<evidence type="ECO:0000259" key="10">
    <source>
        <dbReference type="PROSITE" id="PS51211"/>
    </source>
</evidence>
<dbReference type="InterPro" id="IPR000742">
    <property type="entry name" value="EGF"/>
</dbReference>
<feature type="region of interest" description="Disordered" evidence="5">
    <location>
        <begin position="7481"/>
        <end position="7501"/>
    </location>
</feature>